<dbReference type="AlphaFoldDB" id="A0A178EP24"/>
<name>A0A178EP24_TRIRU</name>
<evidence type="ECO:0000313" key="2">
    <source>
        <dbReference type="EMBL" id="OAL61812.1"/>
    </source>
</evidence>
<evidence type="ECO:0000256" key="1">
    <source>
        <dbReference type="SAM" id="MobiDB-lite"/>
    </source>
</evidence>
<reference evidence="2 3" key="1">
    <citation type="submission" date="2016-05" db="EMBL/GenBank/DDBJ databases">
        <title>Genome sequencing of Trichophyton rubrum CMCC(F)T1i isolated from hair.</title>
        <authorList>
            <person name="Zhan P."/>
            <person name="Tao Y."/>
            <person name="Liu W."/>
        </authorList>
    </citation>
    <scope>NUCLEOTIDE SEQUENCE [LARGE SCALE GENOMIC DNA]</scope>
    <source>
        <strain evidence="3">CMCC(F)T1i</strain>
    </source>
</reference>
<evidence type="ECO:0000313" key="3">
    <source>
        <dbReference type="Proteomes" id="UP000243015"/>
    </source>
</evidence>
<feature type="region of interest" description="Disordered" evidence="1">
    <location>
        <begin position="120"/>
        <end position="153"/>
    </location>
</feature>
<gene>
    <name evidence="2" type="ORF">A7C99_6381</name>
</gene>
<comment type="caution">
    <text evidence="2">The sequence shown here is derived from an EMBL/GenBank/DDBJ whole genome shotgun (WGS) entry which is preliminary data.</text>
</comment>
<accession>A0A178EP24</accession>
<sequence length="268" mass="29322">MADSWDHKAEDSRGGLFSAAGDACWRCWRLAVVVVDAGREIDQAARPSLTKRGKSNDRKRKQVQREAPQLLSARPDSARPLVSGRLFSAAAAAAGDVVVVAGRFSLLFACYFEVDVEAPSADTGRRPGKRLTGSKQPDEGPKSRAATAQADRRRGRDLRLLLRLKGTLHGQLAGSWEKAARVRSNEDGVWYGHAAPSLFLAPTFDFFSSSSSNTTKNRRRQHHRTTPQEETADIGLQTPQRQRLLHPPPSRKLASSHLTEAVLLAASP</sequence>
<feature type="compositionally biased region" description="Basic residues" evidence="1">
    <location>
        <begin position="49"/>
        <end position="62"/>
    </location>
</feature>
<dbReference type="EMBL" id="LHPM01000019">
    <property type="protein sequence ID" value="OAL61812.1"/>
    <property type="molecule type" value="Genomic_DNA"/>
</dbReference>
<proteinExistence type="predicted"/>
<organism evidence="2 3">
    <name type="scientific">Trichophyton rubrum</name>
    <name type="common">Athlete's foot fungus</name>
    <name type="synonym">Epidermophyton rubrum</name>
    <dbReference type="NCBI Taxonomy" id="5551"/>
    <lineage>
        <taxon>Eukaryota</taxon>
        <taxon>Fungi</taxon>
        <taxon>Dikarya</taxon>
        <taxon>Ascomycota</taxon>
        <taxon>Pezizomycotina</taxon>
        <taxon>Eurotiomycetes</taxon>
        <taxon>Eurotiomycetidae</taxon>
        <taxon>Onygenales</taxon>
        <taxon>Arthrodermataceae</taxon>
        <taxon>Trichophyton</taxon>
    </lineage>
</organism>
<feature type="region of interest" description="Disordered" evidence="1">
    <location>
        <begin position="46"/>
        <end position="75"/>
    </location>
</feature>
<feature type="compositionally biased region" description="Basic residues" evidence="1">
    <location>
        <begin position="216"/>
        <end position="225"/>
    </location>
</feature>
<feature type="region of interest" description="Disordered" evidence="1">
    <location>
        <begin position="210"/>
        <end position="257"/>
    </location>
</feature>
<dbReference type="Proteomes" id="UP000243015">
    <property type="component" value="Unassembled WGS sequence"/>
</dbReference>
<protein>
    <submittedName>
        <fullName evidence="2">Uncharacterized protein</fullName>
    </submittedName>
</protein>